<name>A0AA43MA88_9BURK</name>
<dbReference type="Pfam" id="PF10636">
    <property type="entry name" value="hemP"/>
    <property type="match status" value="1"/>
</dbReference>
<protein>
    <submittedName>
        <fullName evidence="1">Hemin uptake protein HemP</fullName>
    </submittedName>
</protein>
<dbReference type="EMBL" id="JARXYA010000017">
    <property type="protein sequence ID" value="MDH6504870.1"/>
    <property type="molecule type" value="Genomic_DNA"/>
</dbReference>
<organism evidence="1 2">
    <name type="scientific">Polynucleobacter sphagniphilus</name>
    <dbReference type="NCBI Taxonomy" id="1743169"/>
    <lineage>
        <taxon>Bacteria</taxon>
        <taxon>Pseudomonadati</taxon>
        <taxon>Pseudomonadota</taxon>
        <taxon>Betaproteobacteria</taxon>
        <taxon>Burkholderiales</taxon>
        <taxon>Burkholderiaceae</taxon>
        <taxon>Polynucleobacter</taxon>
    </lineage>
</organism>
<proteinExistence type="predicted"/>
<dbReference type="InterPro" id="IPR019600">
    <property type="entry name" value="Hemin_uptake_protein_HemP"/>
</dbReference>
<gene>
    <name evidence="1" type="ORF">M2127_002199</name>
</gene>
<dbReference type="AlphaFoldDB" id="A0AA43MA88"/>
<keyword evidence="2" id="KW-1185">Reference proteome</keyword>
<sequence length="58" mass="6740">MIARQKPEDCFAIDSKSSHPKVILSKTLFGKDKQIVISHEGQHYQLRLTKYKKLILTK</sequence>
<evidence type="ECO:0000313" key="1">
    <source>
        <dbReference type="EMBL" id="MDH6504870.1"/>
    </source>
</evidence>
<comment type="caution">
    <text evidence="1">The sequence shown here is derived from an EMBL/GenBank/DDBJ whole genome shotgun (WGS) entry which is preliminary data.</text>
</comment>
<dbReference type="Proteomes" id="UP001161160">
    <property type="component" value="Unassembled WGS sequence"/>
</dbReference>
<dbReference type="RefSeq" id="WP_083657454.1">
    <property type="nucleotide sequence ID" value="NZ_JARXXW010000018.1"/>
</dbReference>
<reference evidence="1" key="1">
    <citation type="submission" date="2023-04" db="EMBL/GenBank/DDBJ databases">
        <title>Genome Encyclopedia of Bacteria and Archaea VI: Functional Genomics of Type Strains.</title>
        <authorList>
            <person name="Whitman W."/>
        </authorList>
    </citation>
    <scope>NUCLEOTIDE SEQUENCE</scope>
    <source>
        <strain evidence="1">Enz.4-51</strain>
    </source>
</reference>
<accession>A0AA43MA88</accession>
<evidence type="ECO:0000313" key="2">
    <source>
        <dbReference type="Proteomes" id="UP001161160"/>
    </source>
</evidence>
<dbReference type="Gene3D" id="2.10.70.10">
    <property type="entry name" value="Complement Module, domain 1"/>
    <property type="match status" value="1"/>
</dbReference>